<feature type="binding site" evidence="7">
    <location>
        <position position="130"/>
    </location>
    <ligand>
        <name>FMN</name>
        <dbReference type="ChEBI" id="CHEBI:58210"/>
    </ligand>
</feature>
<feature type="binding site" evidence="7">
    <location>
        <position position="158"/>
    </location>
    <ligand>
        <name>FMN</name>
        <dbReference type="ChEBI" id="CHEBI:58210"/>
    </ligand>
</feature>
<dbReference type="InterPro" id="IPR012133">
    <property type="entry name" value="Alpha-hydoxy_acid_DH_FMN"/>
</dbReference>
<comment type="cofactor">
    <cofactor evidence="1">
        <name>FMN</name>
        <dbReference type="ChEBI" id="CHEBI:58210"/>
    </cofactor>
</comment>
<dbReference type="Pfam" id="PF01070">
    <property type="entry name" value="FMN_dh"/>
    <property type="match status" value="1"/>
</dbReference>
<keyword evidence="3 7" id="KW-0288">FMN</keyword>
<dbReference type="Gene3D" id="3.20.20.70">
    <property type="entry name" value="Aldolase class I"/>
    <property type="match status" value="1"/>
</dbReference>
<evidence type="ECO:0000259" key="8">
    <source>
        <dbReference type="PROSITE" id="PS51349"/>
    </source>
</evidence>
<dbReference type="CDD" id="cd02809">
    <property type="entry name" value="alpha_hydroxyacid_oxid_FMN"/>
    <property type="match status" value="1"/>
</dbReference>
<evidence type="ECO:0000256" key="1">
    <source>
        <dbReference type="ARBA" id="ARBA00001917"/>
    </source>
</evidence>
<evidence type="ECO:0000313" key="10">
    <source>
        <dbReference type="Proteomes" id="UP000287547"/>
    </source>
</evidence>
<dbReference type="AlphaFoldDB" id="A0A428Z0M6"/>
<feature type="binding site" evidence="7">
    <location>
        <begin position="290"/>
        <end position="294"/>
    </location>
    <ligand>
        <name>FMN</name>
        <dbReference type="ChEBI" id="CHEBI:58210"/>
    </ligand>
</feature>
<evidence type="ECO:0000256" key="2">
    <source>
        <dbReference type="ARBA" id="ARBA00022630"/>
    </source>
</evidence>
<feature type="binding site" evidence="7">
    <location>
        <position position="167"/>
    </location>
    <ligand>
        <name>glyoxylate</name>
        <dbReference type="ChEBI" id="CHEBI:36655"/>
    </ligand>
</feature>
<dbReference type="GO" id="GO:0010181">
    <property type="term" value="F:FMN binding"/>
    <property type="evidence" value="ECO:0007669"/>
    <property type="project" value="InterPro"/>
</dbReference>
<feature type="active site" description="Proton acceptor" evidence="6">
    <location>
        <position position="259"/>
    </location>
</feature>
<dbReference type="InterPro" id="IPR013785">
    <property type="entry name" value="Aldolase_TIM"/>
</dbReference>
<comment type="caution">
    <text evidence="9">The sequence shown here is derived from an EMBL/GenBank/DDBJ whole genome shotgun (WGS) entry which is preliminary data.</text>
</comment>
<dbReference type="InterPro" id="IPR000262">
    <property type="entry name" value="FMN-dep_DH"/>
</dbReference>
<accession>A0A428Z0M6</accession>
<evidence type="ECO:0000256" key="5">
    <source>
        <dbReference type="ARBA" id="ARBA00024042"/>
    </source>
</evidence>
<keyword evidence="2 7" id="KW-0285">Flavoprotein</keyword>
<keyword evidence="4" id="KW-0560">Oxidoreductase</keyword>
<dbReference type="Proteomes" id="UP000287547">
    <property type="component" value="Unassembled WGS sequence"/>
</dbReference>
<dbReference type="EMBL" id="QHKI01000038">
    <property type="protein sequence ID" value="RSM78014.1"/>
    <property type="molecule type" value="Genomic_DNA"/>
</dbReference>
<proteinExistence type="inferred from homology"/>
<dbReference type="PIRSF" id="PIRSF000138">
    <property type="entry name" value="Al-hdrx_acd_dh"/>
    <property type="match status" value="1"/>
</dbReference>
<feature type="binding site" evidence="7">
    <location>
        <position position="262"/>
    </location>
    <ligand>
        <name>glyoxylate</name>
        <dbReference type="ChEBI" id="CHEBI:36655"/>
    </ligand>
</feature>
<feature type="binding site" evidence="7">
    <location>
        <position position="259"/>
    </location>
    <ligand>
        <name>glyoxylate</name>
        <dbReference type="ChEBI" id="CHEBI:36655"/>
    </ligand>
</feature>
<feature type="domain" description="FMN hydroxy acid dehydrogenase" evidence="8">
    <location>
        <begin position="2"/>
        <end position="364"/>
    </location>
</feature>
<dbReference type="PROSITE" id="PS51349">
    <property type="entry name" value="FMN_HYDROXY_ACID_DH_2"/>
    <property type="match status" value="1"/>
</dbReference>
<reference evidence="9 10" key="1">
    <citation type="submission" date="2018-05" db="EMBL/GenBank/DDBJ databases">
        <title>Evolution of GPA BGCs.</title>
        <authorList>
            <person name="Waglechner N."/>
            <person name="Wright G.D."/>
        </authorList>
    </citation>
    <scope>NUCLEOTIDE SEQUENCE [LARGE SCALE GENOMIC DNA]</scope>
    <source>
        <strain evidence="9 10">A82846</strain>
    </source>
</reference>
<dbReference type="OrthoDB" id="9770452at2"/>
<dbReference type="PANTHER" id="PTHR10578:SF143">
    <property type="entry name" value="FMN-DEPENDENT ALPHA-HYDROXY ACID DEHYDROGENASE PB1A11.03"/>
    <property type="match status" value="1"/>
</dbReference>
<evidence type="ECO:0000256" key="6">
    <source>
        <dbReference type="PIRSR" id="PIRSR000138-1"/>
    </source>
</evidence>
<sequence length="364" mass="38736">MPAFPDLYCVDDIECAAASVLPSGVWDFVAGGSGAETTLRANREAWQRIRLVPRILNDVAHIDLAVELLGHRAELPVAVAPMAYQRLLHPEGDLAAAAAARDAGIVYVASTLSSHPIEQIAAVGARTWFQLYWLRDRALMAELLQRAEDAGCAAIVLTVDVPRMGRRLRDIRNGFVVPDDVHAANLPADTQAAAHTRQPGRSAAITHTGIMFDPTLSWRDLSWLRERTSLPIILKGLLDPADARQAGRLGVSAVVVSNHGGRQLDGAVDSATALPAIRDALDDQVEVLVDSGIRSGQDVVRAIASGASAVLVGRPVMWGLAVDGQAGVRHVLGLLRAELADTLALAGCPDVAAARRLRVVHASR</sequence>
<gene>
    <name evidence="9" type="ORF">DMH04_34165</name>
</gene>
<dbReference type="PROSITE" id="PS00557">
    <property type="entry name" value="FMN_HYDROXY_ACID_DH_1"/>
    <property type="match status" value="1"/>
</dbReference>
<name>A0A428Z0M6_KIBAR</name>
<protein>
    <submittedName>
        <fullName evidence="9">Alpha-hydroxy-acid oxidizing protein</fullName>
    </submittedName>
</protein>
<feature type="binding site" evidence="7">
    <location>
        <position position="257"/>
    </location>
    <ligand>
        <name>FMN</name>
        <dbReference type="ChEBI" id="CHEBI:58210"/>
    </ligand>
</feature>
<feature type="binding site" evidence="7">
    <location>
        <position position="132"/>
    </location>
    <ligand>
        <name>glyoxylate</name>
        <dbReference type="ChEBI" id="CHEBI:36655"/>
    </ligand>
</feature>
<dbReference type="InterPro" id="IPR008259">
    <property type="entry name" value="FMN_hydac_DH_AS"/>
</dbReference>
<evidence type="ECO:0000256" key="7">
    <source>
        <dbReference type="PIRSR" id="PIRSR000138-2"/>
    </source>
</evidence>
<dbReference type="FunFam" id="3.20.20.70:FF:000029">
    <property type="entry name" value="L-lactate dehydrogenase"/>
    <property type="match status" value="1"/>
</dbReference>
<dbReference type="PANTHER" id="PTHR10578">
    <property type="entry name" value="S -2-HYDROXY-ACID OXIDASE-RELATED"/>
    <property type="match status" value="1"/>
</dbReference>
<feature type="binding site" evidence="7">
    <location>
        <position position="235"/>
    </location>
    <ligand>
        <name>FMN</name>
        <dbReference type="ChEBI" id="CHEBI:58210"/>
    </ligand>
</feature>
<evidence type="ECO:0000256" key="3">
    <source>
        <dbReference type="ARBA" id="ARBA00022643"/>
    </source>
</evidence>
<feature type="binding site" evidence="7">
    <location>
        <position position="110"/>
    </location>
    <ligand>
        <name>FMN</name>
        <dbReference type="ChEBI" id="CHEBI:58210"/>
    </ligand>
</feature>
<comment type="similarity">
    <text evidence="5">Belongs to the FMN-dependent alpha-hydroxy acid dehydrogenase family.</text>
</comment>
<evidence type="ECO:0000256" key="4">
    <source>
        <dbReference type="ARBA" id="ARBA00023002"/>
    </source>
</evidence>
<dbReference type="InterPro" id="IPR037396">
    <property type="entry name" value="FMN_HAD"/>
</dbReference>
<dbReference type="SUPFAM" id="SSF51395">
    <property type="entry name" value="FMN-linked oxidoreductases"/>
    <property type="match status" value="1"/>
</dbReference>
<evidence type="ECO:0000313" key="9">
    <source>
        <dbReference type="EMBL" id="RSM78014.1"/>
    </source>
</evidence>
<feature type="binding site" evidence="7">
    <location>
        <begin position="313"/>
        <end position="314"/>
    </location>
    <ligand>
        <name>FMN</name>
        <dbReference type="ChEBI" id="CHEBI:58210"/>
    </ligand>
</feature>
<dbReference type="GO" id="GO:0016614">
    <property type="term" value="F:oxidoreductase activity, acting on CH-OH group of donors"/>
    <property type="evidence" value="ECO:0007669"/>
    <property type="project" value="UniProtKB-ARBA"/>
</dbReference>
<organism evidence="9 10">
    <name type="scientific">Kibdelosporangium aridum</name>
    <dbReference type="NCBI Taxonomy" id="2030"/>
    <lineage>
        <taxon>Bacteria</taxon>
        <taxon>Bacillati</taxon>
        <taxon>Actinomycetota</taxon>
        <taxon>Actinomycetes</taxon>
        <taxon>Pseudonocardiales</taxon>
        <taxon>Pseudonocardiaceae</taxon>
        <taxon>Kibdelosporangium</taxon>
    </lineage>
</organism>
<feature type="binding site" evidence="7">
    <location>
        <begin position="81"/>
        <end position="83"/>
    </location>
    <ligand>
        <name>FMN</name>
        <dbReference type="ChEBI" id="CHEBI:58210"/>
    </ligand>
</feature>